<dbReference type="InterPro" id="IPR052351">
    <property type="entry name" value="Ornithine_N-alpha-AT"/>
</dbReference>
<evidence type="ECO:0000259" key="7">
    <source>
        <dbReference type="SMART" id="SM00563"/>
    </source>
</evidence>
<keyword evidence="5 8" id="KW-0012">Acyltransferase</keyword>
<dbReference type="Pfam" id="PF19576">
    <property type="entry name" value="Acyltransf_2"/>
    <property type="match status" value="1"/>
</dbReference>
<evidence type="ECO:0000256" key="3">
    <source>
        <dbReference type="ARBA" id="ARBA00022679"/>
    </source>
</evidence>
<dbReference type="GO" id="GO:0006629">
    <property type="term" value="P:lipid metabolic process"/>
    <property type="evidence" value="ECO:0007669"/>
    <property type="project" value="UniProtKB-KW"/>
</dbReference>
<dbReference type="AlphaFoldDB" id="A0A9D1QF07"/>
<feature type="compositionally biased region" description="Basic residues" evidence="6">
    <location>
        <begin position="289"/>
        <end position="300"/>
    </location>
</feature>
<dbReference type="InterPro" id="IPR045746">
    <property type="entry name" value="ACT14924-like_Acyltransf_dom"/>
</dbReference>
<evidence type="ECO:0000256" key="5">
    <source>
        <dbReference type="ARBA" id="ARBA00023315"/>
    </source>
</evidence>
<comment type="caution">
    <text evidence="8">The sequence shown here is derived from an EMBL/GenBank/DDBJ whole genome shotgun (WGS) entry which is preliminary data.</text>
</comment>
<dbReference type="GO" id="GO:0016746">
    <property type="term" value="F:acyltransferase activity"/>
    <property type="evidence" value="ECO:0007669"/>
    <property type="project" value="UniProtKB-KW"/>
</dbReference>
<keyword evidence="2" id="KW-0444">Lipid biosynthesis</keyword>
<name>A0A9D1QF07_9BACT</name>
<dbReference type="SUPFAM" id="SSF69593">
    <property type="entry name" value="Glycerol-3-phosphate (1)-acyltransferase"/>
    <property type="match status" value="1"/>
</dbReference>
<gene>
    <name evidence="8" type="ORF">H9888_04985</name>
</gene>
<dbReference type="InterPro" id="IPR016181">
    <property type="entry name" value="Acyl_CoA_acyltransferase"/>
</dbReference>
<feature type="domain" description="Phospholipid/glycerol acyltransferase" evidence="7">
    <location>
        <begin position="79"/>
        <end position="200"/>
    </location>
</feature>
<organism evidence="8 9">
    <name type="scientific">Candidatus Rikenella faecigallinarum</name>
    <dbReference type="NCBI Taxonomy" id="2838745"/>
    <lineage>
        <taxon>Bacteria</taxon>
        <taxon>Pseudomonadati</taxon>
        <taxon>Bacteroidota</taxon>
        <taxon>Bacteroidia</taxon>
        <taxon>Bacteroidales</taxon>
        <taxon>Rikenellaceae</taxon>
        <taxon>Rikenella</taxon>
    </lineage>
</organism>
<dbReference type="SMART" id="SM00563">
    <property type="entry name" value="PlsC"/>
    <property type="match status" value="1"/>
</dbReference>
<dbReference type="PANTHER" id="PTHR37323">
    <property type="entry name" value="GCN5-RELATED N-ACETYLTRANSFERASE"/>
    <property type="match status" value="1"/>
</dbReference>
<keyword evidence="4" id="KW-0443">Lipid metabolism</keyword>
<sequence length="617" mass="69215">MKKLIDNADLGIPYTTLLNKAVVKIAQALLGINKINRLYGNAHPLTGVDFAQNILDQLQVTPQADTAKLEQLLPKTGPFVMVANHPHGALDGLLLMVLVAKIRPDVKFLGNFLLSKIDTLNDFFLPVDPFDARNGRNVSGVRRAVEHLNDGKPLVIFPAGEVSTFQKRFSKIEDKAWSPSIAKMITGAAVPVFPVYIEGHNSLIFHLLGKVHPMLRTLRLPLELTNKKGETVHLAFGAPVTPKLLKEAGSAEAVADFLRTNVYCLRSVVTDIDEITEREKELREEARVRSGRNKNRKKTTQKPLPREVVQPVDPMLLARELESIAPKRMLTRVGAMCLFCSPTSDIPLTMTEIARLRELTFRAVGEGTLQETDSDAYDDLYQHLFIWDSEKMAIAGAYRIGFGDVLLDNRGFEGFYTYTLFEFSRHLSDVLRQSIELGRSFVVQDYQRRSQTLLLLWRGILHVLLRNPSYRYLMGPVSMSGGYAMAAKWLLIDYIKANHWNADLAKYVVPRNGVGALGRPAVDAEMVRRIASTDEIDKLIRDVEPSGQGMPVLMKKYLQLGGRVMGFNIDPLFNDTLDAMLILDLCDVPKDKIDLVAREYVGENVYERFRAVGNTMV</sequence>
<evidence type="ECO:0000256" key="2">
    <source>
        <dbReference type="ARBA" id="ARBA00022516"/>
    </source>
</evidence>
<accession>A0A9D1QF07</accession>
<proteinExistence type="predicted"/>
<comment type="pathway">
    <text evidence="1">Lipid metabolism.</text>
</comment>
<dbReference type="Proteomes" id="UP000823926">
    <property type="component" value="Unassembled WGS sequence"/>
</dbReference>
<evidence type="ECO:0000313" key="8">
    <source>
        <dbReference type="EMBL" id="HIW10841.1"/>
    </source>
</evidence>
<dbReference type="SUPFAM" id="SSF55729">
    <property type="entry name" value="Acyl-CoA N-acyltransferases (Nat)"/>
    <property type="match status" value="1"/>
</dbReference>
<dbReference type="CDD" id="cd07986">
    <property type="entry name" value="LPLAT_ACT14924-like"/>
    <property type="match status" value="1"/>
</dbReference>
<protein>
    <submittedName>
        <fullName evidence="8">Lysophospholipid acyltransferase family protein</fullName>
    </submittedName>
</protein>
<feature type="region of interest" description="Disordered" evidence="6">
    <location>
        <begin position="285"/>
        <end position="304"/>
    </location>
</feature>
<evidence type="ECO:0000256" key="4">
    <source>
        <dbReference type="ARBA" id="ARBA00023098"/>
    </source>
</evidence>
<evidence type="ECO:0000256" key="6">
    <source>
        <dbReference type="SAM" id="MobiDB-lite"/>
    </source>
</evidence>
<reference evidence="8" key="1">
    <citation type="journal article" date="2021" name="PeerJ">
        <title>Extensive microbial diversity within the chicken gut microbiome revealed by metagenomics and culture.</title>
        <authorList>
            <person name="Gilroy R."/>
            <person name="Ravi A."/>
            <person name="Getino M."/>
            <person name="Pursley I."/>
            <person name="Horton D.L."/>
            <person name="Alikhan N.F."/>
            <person name="Baker D."/>
            <person name="Gharbi K."/>
            <person name="Hall N."/>
            <person name="Watson M."/>
            <person name="Adriaenssens E.M."/>
            <person name="Foster-Nyarko E."/>
            <person name="Jarju S."/>
            <person name="Secka A."/>
            <person name="Antonio M."/>
            <person name="Oren A."/>
            <person name="Chaudhuri R.R."/>
            <person name="La Ragione R."/>
            <person name="Hildebrand F."/>
            <person name="Pallen M.J."/>
        </authorList>
    </citation>
    <scope>NUCLEOTIDE SEQUENCE</scope>
    <source>
        <strain evidence="8">ChiBcec15-1070</strain>
    </source>
</reference>
<dbReference type="InterPro" id="IPR002123">
    <property type="entry name" value="Plipid/glycerol_acylTrfase"/>
</dbReference>
<evidence type="ECO:0000313" key="9">
    <source>
        <dbReference type="Proteomes" id="UP000823926"/>
    </source>
</evidence>
<keyword evidence="3" id="KW-0808">Transferase</keyword>
<dbReference type="PANTHER" id="PTHR37323:SF1">
    <property type="entry name" value="L-ORNITHINE N(ALPHA)-ACYLTRANSFERASE"/>
    <property type="match status" value="1"/>
</dbReference>
<dbReference type="Pfam" id="PF13444">
    <property type="entry name" value="Acetyltransf_5"/>
    <property type="match status" value="1"/>
</dbReference>
<dbReference type="EMBL" id="DXHL01000022">
    <property type="protein sequence ID" value="HIW10841.1"/>
    <property type="molecule type" value="Genomic_DNA"/>
</dbReference>
<reference evidence="8" key="2">
    <citation type="submission" date="2021-04" db="EMBL/GenBank/DDBJ databases">
        <authorList>
            <person name="Gilroy R."/>
        </authorList>
    </citation>
    <scope>NUCLEOTIDE SEQUENCE</scope>
    <source>
        <strain evidence="8">ChiBcec15-1070</strain>
    </source>
</reference>
<evidence type="ECO:0000256" key="1">
    <source>
        <dbReference type="ARBA" id="ARBA00005189"/>
    </source>
</evidence>